<dbReference type="OrthoDB" id="4491390at2759"/>
<dbReference type="InterPro" id="IPR053178">
    <property type="entry name" value="Osmoadaptation_assoc"/>
</dbReference>
<dbReference type="AlphaFoldDB" id="A0A9W9K975"/>
<keyword evidence="2" id="KW-1185">Reference proteome</keyword>
<dbReference type="EMBL" id="JAPQKH010000005">
    <property type="protein sequence ID" value="KAJ5096692.1"/>
    <property type="molecule type" value="Genomic_DNA"/>
</dbReference>
<evidence type="ECO:0000313" key="2">
    <source>
        <dbReference type="Proteomes" id="UP001149165"/>
    </source>
</evidence>
<reference evidence="1" key="2">
    <citation type="journal article" date="2023" name="IMA Fungus">
        <title>Comparative genomic study of the Penicillium genus elucidates a diverse pangenome and 15 lateral gene transfer events.</title>
        <authorList>
            <person name="Petersen C."/>
            <person name="Sorensen T."/>
            <person name="Nielsen M.R."/>
            <person name="Sondergaard T.E."/>
            <person name="Sorensen J.L."/>
            <person name="Fitzpatrick D.A."/>
            <person name="Frisvad J.C."/>
            <person name="Nielsen K.L."/>
        </authorList>
    </citation>
    <scope>NUCLEOTIDE SEQUENCE</scope>
    <source>
        <strain evidence="1">IBT 30069</strain>
    </source>
</reference>
<organism evidence="1 2">
    <name type="scientific">Penicillium angulare</name>
    <dbReference type="NCBI Taxonomy" id="116970"/>
    <lineage>
        <taxon>Eukaryota</taxon>
        <taxon>Fungi</taxon>
        <taxon>Dikarya</taxon>
        <taxon>Ascomycota</taxon>
        <taxon>Pezizomycotina</taxon>
        <taxon>Eurotiomycetes</taxon>
        <taxon>Eurotiomycetidae</taxon>
        <taxon>Eurotiales</taxon>
        <taxon>Aspergillaceae</taxon>
        <taxon>Penicillium</taxon>
    </lineage>
</organism>
<protein>
    <submittedName>
        <fullName evidence="1">Uncharacterized protein</fullName>
    </submittedName>
</protein>
<reference evidence="1" key="1">
    <citation type="submission" date="2022-11" db="EMBL/GenBank/DDBJ databases">
        <authorList>
            <person name="Petersen C."/>
        </authorList>
    </citation>
    <scope>NUCLEOTIDE SEQUENCE</scope>
    <source>
        <strain evidence="1">IBT 30069</strain>
    </source>
</reference>
<gene>
    <name evidence="1" type="ORF">N7456_007413</name>
</gene>
<evidence type="ECO:0000313" key="1">
    <source>
        <dbReference type="EMBL" id="KAJ5096692.1"/>
    </source>
</evidence>
<proteinExistence type="predicted"/>
<comment type="caution">
    <text evidence="1">The sequence shown here is derived from an EMBL/GenBank/DDBJ whole genome shotgun (WGS) entry which is preliminary data.</text>
</comment>
<accession>A0A9W9K975</accession>
<name>A0A9W9K975_9EURO</name>
<dbReference type="Proteomes" id="UP001149165">
    <property type="component" value="Unassembled WGS sequence"/>
</dbReference>
<dbReference type="PANTHER" id="PTHR38111">
    <property type="entry name" value="ZN(2)-C6 FUNGAL-TYPE DOMAIN-CONTAINING PROTEIN-RELATED"/>
    <property type="match status" value="1"/>
</dbReference>
<dbReference type="PANTHER" id="PTHR38111:SF11">
    <property type="entry name" value="TRANSCRIPTION FACTOR DOMAIN-CONTAINING PROTEIN-RELATED"/>
    <property type="match status" value="1"/>
</dbReference>
<sequence>MALACSFLAINSNDRYLEHQGIEIYNSALNAMVRGLQHKSGVNIHMLYASILLHTRETLYASDDALQSLFTHVKGGSALLKQQNLADLDGFASSILKRHKWTIMTRIEALSNSMPAYCILNTNYGSEEDWDCLRIGRTASPLDEIFAMIADCASLQRDLMASLRILGSERDLALHTLLRRCYELEQLQGDWCYRNSQGFSPSTDNQRQGDSHLSLGELTVIPHDFGSLDIAKTYCLFWISSIVVKRVMYQIQKQLKGTCDPTPVVCSAREICQTVAFCMKPNTQMSVGHMVLFAISQASKGYIDCGDIEMFNWCHCVSIFTQFFILGELALLGARVRKIGYCGTRSKNERGFNRIQWNLRKMRKQERSSMMNWKTV</sequence>